<dbReference type="Proteomes" id="UP000218164">
    <property type="component" value="Unassembled WGS sequence"/>
</dbReference>
<sequence length="398" mass="45314">MMNNNENNPLKNRHETLFLWDVRKSNPNGDPNGNEPRIDRYTNKCDVMDVCIKRSVRNFVSIVNGPNSILINKLGNDSSETVTLTNRISDYLFGTPEQIEKTTKIVKRIVEDQLKEDKQYKQFLEDPSPKTLDGIINSKSKKDLEKIVSNESVNVEALQNTIIAELRAYLCCMFNDLRMFGSILALENDLKALGGPITGPIQIEIGTSCHRVVQSNKQITSVMSSSEEKEAGIIGDTHCIEYGLFATSAIANENAARFTGLTEDDQYLFLKALWRGTRERHTRSKNQVPRLLVDIEYNKPFHFGDLVNNIKLIPKMNVKNGKLIEEESYRSIEDFSIDLTSFFQKVNSKKDIINNIKFFSYDLISLKNFKEKLDTELAGKVTEVNDLDIDSPKESKQE</sequence>
<dbReference type="Pfam" id="PF05107">
    <property type="entry name" value="Cas_Cas7"/>
    <property type="match status" value="1"/>
</dbReference>
<dbReference type="NCBIfam" id="TIGR01595">
    <property type="entry name" value="cas_CT1132"/>
    <property type="match status" value="1"/>
</dbReference>
<protein>
    <recommendedName>
        <fullName evidence="3">Type I-B CRISPR-associated protein Cas7/Csh2</fullName>
    </recommendedName>
</protein>
<evidence type="ECO:0008006" key="3">
    <source>
        <dbReference type="Google" id="ProtNLM"/>
    </source>
</evidence>
<keyword evidence="2" id="KW-1185">Reference proteome</keyword>
<dbReference type="EMBL" id="LMVP01000020">
    <property type="protein sequence ID" value="PAV14229.1"/>
    <property type="molecule type" value="Genomic_DNA"/>
</dbReference>
<dbReference type="GO" id="GO:0043571">
    <property type="term" value="P:maintenance of CRISPR repeat elements"/>
    <property type="evidence" value="ECO:0007669"/>
    <property type="project" value="InterPro"/>
</dbReference>
<proteinExistence type="predicted"/>
<name>A0A2A2HXM6_9EURY</name>
<organism evidence="1 2">
    <name type="scientific">Methanosarcina spelaei</name>
    <dbReference type="NCBI Taxonomy" id="1036679"/>
    <lineage>
        <taxon>Archaea</taxon>
        <taxon>Methanobacteriati</taxon>
        <taxon>Methanobacteriota</taxon>
        <taxon>Stenosarchaea group</taxon>
        <taxon>Methanomicrobia</taxon>
        <taxon>Methanosarcinales</taxon>
        <taxon>Methanosarcinaceae</taxon>
        <taxon>Methanosarcina</taxon>
    </lineage>
</organism>
<comment type="caution">
    <text evidence="1">The sequence shown here is derived from an EMBL/GenBank/DDBJ whole genome shotgun (WGS) entry which is preliminary data.</text>
</comment>
<dbReference type="AlphaFoldDB" id="A0A2A2HXM6"/>
<evidence type="ECO:0000313" key="1">
    <source>
        <dbReference type="EMBL" id="PAV14229.1"/>
    </source>
</evidence>
<evidence type="ECO:0000313" key="2">
    <source>
        <dbReference type="Proteomes" id="UP000218164"/>
    </source>
</evidence>
<gene>
    <name evidence="1" type="ORF">ASJ81_14710</name>
</gene>
<dbReference type="InterPro" id="IPR006482">
    <property type="entry name" value="Cas7_Csh2/Csh2"/>
</dbReference>
<reference evidence="1 2" key="1">
    <citation type="journal article" date="2017" name="BMC Genomics">
        <title>Genomic analysis of methanogenic archaea reveals a shift towards energy conservation.</title>
        <authorList>
            <person name="Gilmore S.P."/>
            <person name="Henske J.K."/>
            <person name="Sexton J.A."/>
            <person name="Solomon K.V."/>
            <person name="Seppala S."/>
            <person name="Yoo J.I."/>
            <person name="Huyett L.M."/>
            <person name="Pressman A."/>
            <person name="Cogan J.Z."/>
            <person name="Kivenson V."/>
            <person name="Peng X."/>
            <person name="Tan Y."/>
            <person name="Valentine D.L."/>
            <person name="O'Malley M.A."/>
        </authorList>
    </citation>
    <scope>NUCLEOTIDE SEQUENCE [LARGE SCALE GENOMIC DNA]</scope>
    <source>
        <strain evidence="1 2">MC-15</strain>
    </source>
</reference>
<accession>A0A2A2HXM6</accession>